<keyword evidence="2" id="KW-0784">Thiamine biosynthesis</keyword>
<dbReference type="Proteomes" id="UP000198785">
    <property type="component" value="Unassembled WGS sequence"/>
</dbReference>
<dbReference type="SUPFAM" id="SSF51391">
    <property type="entry name" value="Thiamin phosphate synthase"/>
    <property type="match status" value="1"/>
</dbReference>
<dbReference type="AlphaFoldDB" id="A0A1I6SQA8"/>
<dbReference type="CDD" id="cd00564">
    <property type="entry name" value="TMP_TenI"/>
    <property type="match status" value="1"/>
</dbReference>
<feature type="domain" description="Thiamine phosphate synthase/TenI" evidence="3">
    <location>
        <begin position="12"/>
        <end position="192"/>
    </location>
</feature>
<comment type="pathway">
    <text evidence="1">Cofactor biosynthesis; thiamine diphosphate biosynthesis.</text>
</comment>
<evidence type="ECO:0000256" key="2">
    <source>
        <dbReference type="ARBA" id="ARBA00022977"/>
    </source>
</evidence>
<protein>
    <submittedName>
        <fullName evidence="4">Thiamine-phosphate diphosphorylase</fullName>
    </submittedName>
</protein>
<dbReference type="GO" id="GO:0004789">
    <property type="term" value="F:thiamine-phosphate diphosphorylase activity"/>
    <property type="evidence" value="ECO:0007669"/>
    <property type="project" value="TreeGrafter"/>
</dbReference>
<gene>
    <name evidence="4" type="ORF">SAMN05660206_10528</name>
</gene>
<name>A0A1I6SQA8_9SPHI</name>
<evidence type="ECO:0000313" key="5">
    <source>
        <dbReference type="Proteomes" id="UP000198785"/>
    </source>
</evidence>
<dbReference type="EMBL" id="FOZZ01000005">
    <property type="protein sequence ID" value="SFS79096.1"/>
    <property type="molecule type" value="Genomic_DNA"/>
</dbReference>
<evidence type="ECO:0000256" key="1">
    <source>
        <dbReference type="ARBA" id="ARBA00004948"/>
    </source>
</evidence>
<dbReference type="Pfam" id="PF02581">
    <property type="entry name" value="TMP-TENI"/>
    <property type="match status" value="1"/>
</dbReference>
<dbReference type="GO" id="GO:0009228">
    <property type="term" value="P:thiamine biosynthetic process"/>
    <property type="evidence" value="ECO:0007669"/>
    <property type="project" value="UniProtKB-KW"/>
</dbReference>
<reference evidence="4 5" key="1">
    <citation type="submission" date="2016-10" db="EMBL/GenBank/DDBJ databases">
        <authorList>
            <person name="de Groot N.N."/>
        </authorList>
    </citation>
    <scope>NUCLEOTIDE SEQUENCE [LARGE SCALE GENOMIC DNA]</scope>
    <source>
        <strain evidence="4 5">DSM 22789</strain>
    </source>
</reference>
<organism evidence="4 5">
    <name type="scientific">Sphingobacterium wenxiniae</name>
    <dbReference type="NCBI Taxonomy" id="683125"/>
    <lineage>
        <taxon>Bacteria</taxon>
        <taxon>Pseudomonadati</taxon>
        <taxon>Bacteroidota</taxon>
        <taxon>Sphingobacteriia</taxon>
        <taxon>Sphingobacteriales</taxon>
        <taxon>Sphingobacteriaceae</taxon>
        <taxon>Sphingobacterium</taxon>
    </lineage>
</organism>
<dbReference type="PANTHER" id="PTHR20857:SF23">
    <property type="entry name" value="THIAMINE BIOSYNTHETIC BIFUNCTIONAL ENZYME"/>
    <property type="match status" value="1"/>
</dbReference>
<dbReference type="InterPro" id="IPR022998">
    <property type="entry name" value="ThiamineP_synth_TenI"/>
</dbReference>
<dbReference type="Gene3D" id="3.20.20.70">
    <property type="entry name" value="Aldolase class I"/>
    <property type="match status" value="1"/>
</dbReference>
<evidence type="ECO:0000313" key="4">
    <source>
        <dbReference type="EMBL" id="SFS79096.1"/>
    </source>
</evidence>
<dbReference type="STRING" id="683125.SAMN05660206_10528"/>
<keyword evidence="5" id="KW-1185">Reference proteome</keyword>
<dbReference type="PANTHER" id="PTHR20857">
    <property type="entry name" value="THIAMINE-PHOSPHATE PYROPHOSPHORYLASE"/>
    <property type="match status" value="1"/>
</dbReference>
<dbReference type="GO" id="GO:0005737">
    <property type="term" value="C:cytoplasm"/>
    <property type="evidence" value="ECO:0007669"/>
    <property type="project" value="TreeGrafter"/>
</dbReference>
<evidence type="ECO:0000259" key="3">
    <source>
        <dbReference type="Pfam" id="PF02581"/>
    </source>
</evidence>
<proteinExistence type="predicted"/>
<sequence length="210" mass="23972">MIRKLQDIGSGIYIVIDPSMERSVLYSKIERILTEKIAAVQIWDNFDQEDDIDSLIDELCLRCHAKGVPVLINNQWQYLRSTMLDGVHFDVVPLYYEQLQEEINRSFLCGITCSNDMDNILWARDHKVDYISFCSMFPSKTVESCELVNHNSVRKAREIFEGPIFLAGGINPDNIGELRNLPYTGIAVISGVMNSDTPDQSIREYLKNGC</sequence>
<dbReference type="RefSeq" id="WP_093365086.1">
    <property type="nucleotide sequence ID" value="NZ_FOZZ01000005.1"/>
</dbReference>
<dbReference type="InterPro" id="IPR013785">
    <property type="entry name" value="Aldolase_TIM"/>
</dbReference>
<dbReference type="OrthoDB" id="9810880at2"/>
<accession>A0A1I6SQA8</accession>
<dbReference type="InterPro" id="IPR036206">
    <property type="entry name" value="ThiamineP_synth_sf"/>
</dbReference>